<organism evidence="1 2">
    <name type="scientific">Algivirga pacifica</name>
    <dbReference type="NCBI Taxonomy" id="1162670"/>
    <lineage>
        <taxon>Bacteria</taxon>
        <taxon>Pseudomonadati</taxon>
        <taxon>Bacteroidota</taxon>
        <taxon>Cytophagia</taxon>
        <taxon>Cytophagales</taxon>
        <taxon>Flammeovirgaceae</taxon>
        <taxon>Algivirga</taxon>
    </lineage>
</organism>
<evidence type="ECO:0008006" key="3">
    <source>
        <dbReference type="Google" id="ProtNLM"/>
    </source>
</evidence>
<keyword evidence="2" id="KW-1185">Reference proteome</keyword>
<protein>
    <recommendedName>
        <fullName evidence="3">Outer membrane protein beta-barrel domain-containing protein</fullName>
    </recommendedName>
</protein>
<dbReference type="EMBL" id="BAABJX010000062">
    <property type="protein sequence ID" value="GAA4849736.1"/>
    <property type="molecule type" value="Genomic_DNA"/>
</dbReference>
<sequence>MWYRILIYSLLLSLVLWLPKRCTAQVSEDTAYEANSIPLKDRFFFGGNVGFQFGDITAISLAPLVGFRITEAWQAGTVLSYTYYKENFPGYTYETNIIGGRLFTRYLIDIYNGLRIFPHGELLTNRFKQYNPFSGEEEPNWYTTFLLGGGVQFPIGGRGGLNMLALYDLDYNRDTSFEDSPWVFRVEVVF</sequence>
<evidence type="ECO:0000313" key="2">
    <source>
        <dbReference type="Proteomes" id="UP001500298"/>
    </source>
</evidence>
<comment type="caution">
    <text evidence="1">The sequence shown here is derived from an EMBL/GenBank/DDBJ whole genome shotgun (WGS) entry which is preliminary data.</text>
</comment>
<accession>A0ABP9DS39</accession>
<reference evidence="2" key="1">
    <citation type="journal article" date="2019" name="Int. J. Syst. Evol. Microbiol.">
        <title>The Global Catalogue of Microorganisms (GCM) 10K type strain sequencing project: providing services to taxonomists for standard genome sequencing and annotation.</title>
        <authorList>
            <consortium name="The Broad Institute Genomics Platform"/>
            <consortium name="The Broad Institute Genome Sequencing Center for Infectious Disease"/>
            <person name="Wu L."/>
            <person name="Ma J."/>
        </authorList>
    </citation>
    <scope>NUCLEOTIDE SEQUENCE [LARGE SCALE GENOMIC DNA]</scope>
    <source>
        <strain evidence="2">JCM 18326</strain>
    </source>
</reference>
<gene>
    <name evidence="1" type="ORF">GCM10023331_38040</name>
</gene>
<dbReference type="RefSeq" id="WP_345374741.1">
    <property type="nucleotide sequence ID" value="NZ_BAABJX010000062.1"/>
</dbReference>
<dbReference type="Proteomes" id="UP001500298">
    <property type="component" value="Unassembled WGS sequence"/>
</dbReference>
<evidence type="ECO:0000313" key="1">
    <source>
        <dbReference type="EMBL" id="GAA4849736.1"/>
    </source>
</evidence>
<proteinExistence type="predicted"/>
<name>A0ABP9DS39_9BACT</name>